<dbReference type="AlphaFoldDB" id="A0A2X0N055"/>
<accession>A0A2X0N055</accession>
<proteinExistence type="predicted"/>
<evidence type="ECO:0000313" key="1">
    <source>
        <dbReference type="EMBL" id="SGY55811.1"/>
    </source>
</evidence>
<dbReference type="Proteomes" id="UP000249464">
    <property type="component" value="Unassembled WGS sequence"/>
</dbReference>
<evidence type="ECO:0000313" key="2">
    <source>
        <dbReference type="Proteomes" id="UP000249464"/>
    </source>
</evidence>
<organism evidence="1 2">
    <name type="scientific">Microbotryum silenes-dioicae</name>
    <dbReference type="NCBI Taxonomy" id="796604"/>
    <lineage>
        <taxon>Eukaryota</taxon>
        <taxon>Fungi</taxon>
        <taxon>Dikarya</taxon>
        <taxon>Basidiomycota</taxon>
        <taxon>Pucciniomycotina</taxon>
        <taxon>Microbotryomycetes</taxon>
        <taxon>Microbotryales</taxon>
        <taxon>Microbotryaceae</taxon>
        <taxon>Microbotryum</taxon>
    </lineage>
</organism>
<protein>
    <submittedName>
        <fullName evidence="1">BQ5605_C006g04080 protein</fullName>
    </submittedName>
</protein>
<sequence>MAPTRGSQLRSLDIAHVTVRVWTSLCSHVVVSVGDPHRALTEVSCKK</sequence>
<dbReference type="EMBL" id="FQNC01000044">
    <property type="protein sequence ID" value="SGY55811.1"/>
    <property type="molecule type" value="Genomic_DNA"/>
</dbReference>
<gene>
    <name evidence="1" type="primary">BQ5605_C006g04080</name>
    <name evidence="1" type="ORF">BQ5605_C006G04080</name>
</gene>
<keyword evidence="2" id="KW-1185">Reference proteome</keyword>
<reference evidence="1 2" key="1">
    <citation type="submission" date="2016-11" db="EMBL/GenBank/DDBJ databases">
        <authorList>
            <person name="Jaros S."/>
            <person name="Januszkiewicz K."/>
            <person name="Wedrychowicz H."/>
        </authorList>
    </citation>
    <scope>NUCLEOTIDE SEQUENCE [LARGE SCALE GENOMIC DNA]</scope>
</reference>
<name>A0A2X0N055_9BASI</name>